<organism evidence="6 7">
    <name type="scientific">Sphingobium vermicomposti</name>
    <dbReference type="NCBI Taxonomy" id="529005"/>
    <lineage>
        <taxon>Bacteria</taxon>
        <taxon>Pseudomonadati</taxon>
        <taxon>Pseudomonadota</taxon>
        <taxon>Alphaproteobacteria</taxon>
        <taxon>Sphingomonadales</taxon>
        <taxon>Sphingomonadaceae</taxon>
        <taxon>Sphingobium</taxon>
    </lineage>
</organism>
<evidence type="ECO:0000256" key="5">
    <source>
        <dbReference type="SAM" id="Phobius"/>
    </source>
</evidence>
<keyword evidence="6" id="KW-0489">Methyltransferase</keyword>
<keyword evidence="2 5" id="KW-0812">Transmembrane</keyword>
<dbReference type="GO" id="GO:0016020">
    <property type="term" value="C:membrane"/>
    <property type="evidence" value="ECO:0007669"/>
    <property type="project" value="UniProtKB-SubCell"/>
</dbReference>
<evidence type="ECO:0000313" key="7">
    <source>
        <dbReference type="Proteomes" id="UP000576821"/>
    </source>
</evidence>
<name>A0A846MHR5_9SPHN</name>
<gene>
    <name evidence="6" type="ORF">FHS54_002715</name>
</gene>
<dbReference type="Proteomes" id="UP000576821">
    <property type="component" value="Unassembled WGS sequence"/>
</dbReference>
<feature type="transmembrane region" description="Helical" evidence="5">
    <location>
        <begin position="119"/>
        <end position="141"/>
    </location>
</feature>
<feature type="transmembrane region" description="Helical" evidence="5">
    <location>
        <begin position="218"/>
        <end position="238"/>
    </location>
</feature>
<feature type="transmembrane region" description="Helical" evidence="5">
    <location>
        <begin position="89"/>
        <end position="113"/>
    </location>
</feature>
<dbReference type="RefSeq" id="WP_167304283.1">
    <property type="nucleotide sequence ID" value="NZ_JAASQR010000003.1"/>
</dbReference>
<evidence type="ECO:0000313" key="6">
    <source>
        <dbReference type="EMBL" id="NIJ17726.1"/>
    </source>
</evidence>
<comment type="caution">
    <text evidence="6">The sequence shown here is derived from an EMBL/GenBank/DDBJ whole genome shotgun (WGS) entry which is preliminary data.</text>
</comment>
<dbReference type="Gene3D" id="1.20.120.1630">
    <property type="match status" value="1"/>
</dbReference>
<feature type="transmembrane region" description="Helical" evidence="5">
    <location>
        <begin position="12"/>
        <end position="35"/>
    </location>
</feature>
<keyword evidence="7" id="KW-1185">Reference proteome</keyword>
<accession>A0A846MHR5</accession>
<evidence type="ECO:0000256" key="3">
    <source>
        <dbReference type="ARBA" id="ARBA00022989"/>
    </source>
</evidence>
<protein>
    <submittedName>
        <fullName evidence="6">Protein-S-isoprenylcysteine O-methyltransferase Ste14</fullName>
    </submittedName>
</protein>
<feature type="transmembrane region" description="Helical" evidence="5">
    <location>
        <begin position="250"/>
        <end position="274"/>
    </location>
</feature>
<comment type="subcellular location">
    <subcellularLocation>
        <location evidence="1">Membrane</location>
        <topology evidence="1">Multi-pass membrane protein</topology>
    </subcellularLocation>
</comment>
<evidence type="ECO:0000256" key="2">
    <source>
        <dbReference type="ARBA" id="ARBA00022692"/>
    </source>
</evidence>
<dbReference type="GO" id="GO:0032259">
    <property type="term" value="P:methylation"/>
    <property type="evidence" value="ECO:0007669"/>
    <property type="project" value="UniProtKB-KW"/>
</dbReference>
<feature type="transmembrane region" description="Helical" evidence="5">
    <location>
        <begin position="41"/>
        <end position="60"/>
    </location>
</feature>
<keyword evidence="6" id="KW-0808">Transferase</keyword>
<dbReference type="GO" id="GO:0004671">
    <property type="term" value="F:protein C-terminal S-isoprenylcysteine carboxyl O-methyltransferase activity"/>
    <property type="evidence" value="ECO:0007669"/>
    <property type="project" value="InterPro"/>
</dbReference>
<proteinExistence type="predicted"/>
<feature type="transmembrane region" description="Helical" evidence="5">
    <location>
        <begin position="294"/>
        <end position="319"/>
    </location>
</feature>
<feature type="transmembrane region" description="Helical" evidence="5">
    <location>
        <begin position="180"/>
        <end position="198"/>
    </location>
</feature>
<keyword evidence="3 5" id="KW-1133">Transmembrane helix</keyword>
<dbReference type="AlphaFoldDB" id="A0A846MHR5"/>
<dbReference type="EMBL" id="JAASQR010000003">
    <property type="protein sequence ID" value="NIJ17726.1"/>
    <property type="molecule type" value="Genomic_DNA"/>
</dbReference>
<dbReference type="InterPro" id="IPR007269">
    <property type="entry name" value="ICMT_MeTrfase"/>
</dbReference>
<keyword evidence="4 5" id="KW-0472">Membrane</keyword>
<evidence type="ECO:0000256" key="4">
    <source>
        <dbReference type="ARBA" id="ARBA00023136"/>
    </source>
</evidence>
<reference evidence="6 7" key="1">
    <citation type="submission" date="2020-03" db="EMBL/GenBank/DDBJ databases">
        <title>Genomic Encyclopedia of Type Strains, Phase IV (KMG-IV): sequencing the most valuable type-strain genomes for metagenomic binning, comparative biology and taxonomic classification.</title>
        <authorList>
            <person name="Goeker M."/>
        </authorList>
    </citation>
    <scope>NUCLEOTIDE SEQUENCE [LARGE SCALE GENOMIC DNA]</scope>
    <source>
        <strain evidence="6 7">DSM 21299</strain>
    </source>
</reference>
<dbReference type="Pfam" id="PF04140">
    <property type="entry name" value="ICMT"/>
    <property type="match status" value="1"/>
</dbReference>
<sequence length="433" mass="48168">MRKTADPCPPSAVGHGVGLVGLLGLGVWTLVARRYGMDGPYAGFAAVVACGLPMVLWSLLVDKVHRNASTGIDWRGPARPWREVIDISLVKIAGLWATWLAIAIFYCVARWYWSGNYRFSMDLFMAAAPWLLAFSIPYVLWIDRRLVDPKDASYAFGQWVIGGAAGRPDREQVANHARAWMVKGFFLAFMLSIVPGNFASVVDWRIDHAFANPVNLTAFLIAVMFMIDVCMATVGYLLTCKPLDSHIRSANPALGGWVAALICYPPFVLMGAGGPLDYHAGGGEWDMWTQGHTTIQWLLGGWLVLLTAIYAWATVAFGIRFSNLTHRGILTHGPYRWTRHPAYLSKNLFWWFSALPFLTLSGSLTDMVRNCAMLAVTNAVYYWRARTEEAHLSTDPAYRAYSEWMARNAPVPRLFAWITGRKSAGGPELQPAE</sequence>
<evidence type="ECO:0000256" key="1">
    <source>
        <dbReference type="ARBA" id="ARBA00004141"/>
    </source>
</evidence>